<keyword evidence="2" id="KW-1185">Reference proteome</keyword>
<accession>A0A5P1F5M1</accession>
<protein>
    <submittedName>
        <fullName evidence="1">Uncharacterized protein</fullName>
    </submittedName>
</protein>
<dbReference type="EMBL" id="CM007384">
    <property type="protein sequence ID" value="ONK73053.1"/>
    <property type="molecule type" value="Genomic_DNA"/>
</dbReference>
<dbReference type="AlphaFoldDB" id="A0A5P1F5M1"/>
<evidence type="ECO:0000313" key="1">
    <source>
        <dbReference type="EMBL" id="ONK73053.1"/>
    </source>
</evidence>
<sequence length="72" mass="8290">MLPLVLALASLPRWRSCRVQQLCRHSAKVSSVSYLTPRRSQSGKRVSFRLPEDADIHVYDCDDEKKDIELMS</sequence>
<reference evidence="2" key="1">
    <citation type="journal article" date="2017" name="Nat. Commun.">
        <title>The asparagus genome sheds light on the origin and evolution of a young Y chromosome.</title>
        <authorList>
            <person name="Harkess A."/>
            <person name="Zhou J."/>
            <person name="Xu C."/>
            <person name="Bowers J.E."/>
            <person name="Van der Hulst R."/>
            <person name="Ayyampalayam S."/>
            <person name="Mercati F."/>
            <person name="Riccardi P."/>
            <person name="McKain M.R."/>
            <person name="Kakrana A."/>
            <person name="Tang H."/>
            <person name="Ray J."/>
            <person name="Groenendijk J."/>
            <person name="Arikit S."/>
            <person name="Mathioni S.M."/>
            <person name="Nakano M."/>
            <person name="Shan H."/>
            <person name="Telgmann-Rauber A."/>
            <person name="Kanno A."/>
            <person name="Yue Z."/>
            <person name="Chen H."/>
            <person name="Li W."/>
            <person name="Chen Y."/>
            <person name="Xu X."/>
            <person name="Zhang Y."/>
            <person name="Luo S."/>
            <person name="Chen H."/>
            <person name="Gao J."/>
            <person name="Mao Z."/>
            <person name="Pires J.C."/>
            <person name="Luo M."/>
            <person name="Kudrna D."/>
            <person name="Wing R.A."/>
            <person name="Meyers B.C."/>
            <person name="Yi K."/>
            <person name="Kong H."/>
            <person name="Lavrijsen P."/>
            <person name="Sunseri F."/>
            <person name="Falavigna A."/>
            <person name="Ye Y."/>
            <person name="Leebens-Mack J.H."/>
            <person name="Chen G."/>
        </authorList>
    </citation>
    <scope>NUCLEOTIDE SEQUENCE [LARGE SCALE GENOMIC DNA]</scope>
    <source>
        <strain evidence="2">cv. DH0086</strain>
    </source>
</reference>
<proteinExistence type="predicted"/>
<evidence type="ECO:0000313" key="2">
    <source>
        <dbReference type="Proteomes" id="UP000243459"/>
    </source>
</evidence>
<dbReference type="Proteomes" id="UP000243459">
    <property type="component" value="Chromosome 4"/>
</dbReference>
<gene>
    <name evidence="1" type="ORF">A4U43_C04F26660</name>
</gene>
<dbReference type="Gramene" id="ONK73053">
    <property type="protein sequence ID" value="ONK73053"/>
    <property type="gene ID" value="A4U43_C04F26660"/>
</dbReference>
<name>A0A5P1F5M1_ASPOF</name>
<organism evidence="1 2">
    <name type="scientific">Asparagus officinalis</name>
    <name type="common">Garden asparagus</name>
    <dbReference type="NCBI Taxonomy" id="4686"/>
    <lineage>
        <taxon>Eukaryota</taxon>
        <taxon>Viridiplantae</taxon>
        <taxon>Streptophyta</taxon>
        <taxon>Embryophyta</taxon>
        <taxon>Tracheophyta</taxon>
        <taxon>Spermatophyta</taxon>
        <taxon>Magnoliopsida</taxon>
        <taxon>Liliopsida</taxon>
        <taxon>Asparagales</taxon>
        <taxon>Asparagaceae</taxon>
        <taxon>Asparagoideae</taxon>
        <taxon>Asparagus</taxon>
    </lineage>
</organism>